<dbReference type="SUPFAM" id="SSF52096">
    <property type="entry name" value="ClpP/crotonase"/>
    <property type="match status" value="1"/>
</dbReference>
<organism evidence="2 3">
    <name type="scientific">Spodoptera exigua</name>
    <name type="common">Beet armyworm</name>
    <name type="synonym">Noctua fulgens</name>
    <dbReference type="NCBI Taxonomy" id="7107"/>
    <lineage>
        <taxon>Eukaryota</taxon>
        <taxon>Metazoa</taxon>
        <taxon>Ecdysozoa</taxon>
        <taxon>Arthropoda</taxon>
        <taxon>Hexapoda</taxon>
        <taxon>Insecta</taxon>
        <taxon>Pterygota</taxon>
        <taxon>Neoptera</taxon>
        <taxon>Endopterygota</taxon>
        <taxon>Lepidoptera</taxon>
        <taxon>Glossata</taxon>
        <taxon>Ditrysia</taxon>
        <taxon>Noctuoidea</taxon>
        <taxon>Noctuidae</taxon>
        <taxon>Amphipyrinae</taxon>
        <taxon>Spodoptera</taxon>
    </lineage>
</organism>
<dbReference type="Gene3D" id="3.30.300.220">
    <property type="match status" value="1"/>
</dbReference>
<dbReference type="InterPro" id="IPR029045">
    <property type="entry name" value="ClpP/crotonase-like_dom_sf"/>
</dbReference>
<dbReference type="CDD" id="cd06558">
    <property type="entry name" value="crotonase-like"/>
    <property type="match status" value="1"/>
</dbReference>
<reference evidence="2" key="1">
    <citation type="journal article" date="2021" name="G3 (Bethesda)">
        <title>Genome and transcriptome analysis of the beet armyworm Spodoptera exigua reveals targets for pest control. .</title>
        <authorList>
            <person name="Simon S."/>
            <person name="Breeschoten T."/>
            <person name="Jansen H.J."/>
            <person name="Dirks R.P."/>
            <person name="Schranz M.E."/>
            <person name="Ros V.I.D."/>
        </authorList>
    </citation>
    <scope>NUCLEOTIDE SEQUENCE</scope>
    <source>
        <strain evidence="2">TB_SE_WUR_2020</strain>
    </source>
</reference>
<sequence>MRTMLKTLIAATNLPVRRYAVRFCSSDAQAKPKTDEKQEPEKESEPAKIEVVKKNIVIEKFGSVMTLNIDRQKTRNSLDIVTLNEMTEAINAFDNDPEAKVLVFNGEGGSFCSGFNMDDIGTHGYNNLKDAALTSLIGLSPALDLLITGRLISGVDAHRLGLACKLTSTGTALGESIKLAKSLVKFPTNAMVMDKMAAINSQLNPNSEESIGKHGKFYKLKELPLKDWELEDTEDEVTIKLNESNTEKEKAK</sequence>
<comment type="similarity">
    <text evidence="1">Belongs to the enoyl-CoA hydratase/isomerase family.</text>
</comment>
<dbReference type="PANTHER" id="PTHR43802:SF1">
    <property type="entry name" value="IP11341P-RELATED"/>
    <property type="match status" value="1"/>
</dbReference>
<dbReference type="Gene3D" id="3.90.226.10">
    <property type="entry name" value="2-enoyl-CoA Hydratase, Chain A, domain 1"/>
    <property type="match status" value="1"/>
</dbReference>
<dbReference type="Proteomes" id="UP000814243">
    <property type="component" value="Unassembled WGS sequence"/>
</dbReference>
<proteinExistence type="inferred from homology"/>
<gene>
    <name evidence="2" type="ORF">HF086_007710</name>
</gene>
<dbReference type="EMBL" id="JACEFF010000075">
    <property type="protein sequence ID" value="KAH9644613.1"/>
    <property type="molecule type" value="Genomic_DNA"/>
</dbReference>
<evidence type="ECO:0008006" key="4">
    <source>
        <dbReference type="Google" id="ProtNLM"/>
    </source>
</evidence>
<protein>
    <recommendedName>
        <fullName evidence="4">Enoyl-CoA hydratase</fullName>
    </recommendedName>
</protein>
<evidence type="ECO:0000313" key="3">
    <source>
        <dbReference type="Proteomes" id="UP000814243"/>
    </source>
</evidence>
<dbReference type="AlphaFoldDB" id="A0A922SPI4"/>
<accession>A0A922SPI4</accession>
<dbReference type="InterPro" id="IPR001753">
    <property type="entry name" value="Enoyl-CoA_hydra/iso"/>
</dbReference>
<evidence type="ECO:0000313" key="2">
    <source>
        <dbReference type="EMBL" id="KAH9644613.1"/>
    </source>
</evidence>
<dbReference type="Pfam" id="PF00378">
    <property type="entry name" value="ECH_1"/>
    <property type="match status" value="1"/>
</dbReference>
<name>A0A922SPI4_SPOEX</name>
<comment type="caution">
    <text evidence="2">The sequence shown here is derived from an EMBL/GenBank/DDBJ whole genome shotgun (WGS) entry which is preliminary data.</text>
</comment>
<dbReference type="PANTHER" id="PTHR43802">
    <property type="entry name" value="ENOYL-COA HYDRATASE"/>
    <property type="match status" value="1"/>
</dbReference>
<evidence type="ECO:0000256" key="1">
    <source>
        <dbReference type="ARBA" id="ARBA00005254"/>
    </source>
</evidence>